<dbReference type="Proteomes" id="UP000078272">
    <property type="component" value="Unassembled WGS sequence"/>
</dbReference>
<feature type="region of interest" description="Disordered" evidence="1">
    <location>
        <begin position="1"/>
        <end position="36"/>
    </location>
</feature>
<reference evidence="2 3" key="1">
    <citation type="journal article" date="2016" name="Front. Microbiol.">
        <title>Genomic Resource of Rice Seed Associated Bacteria.</title>
        <authorList>
            <person name="Midha S."/>
            <person name="Bansal K."/>
            <person name="Sharma S."/>
            <person name="Kumar N."/>
            <person name="Patil P.P."/>
            <person name="Chaudhry V."/>
            <person name="Patil P.B."/>
        </authorList>
    </citation>
    <scope>NUCLEOTIDE SEQUENCE [LARGE SCALE GENOMIC DNA]</scope>
    <source>
        <strain evidence="2 3">NS226</strain>
    </source>
</reference>
<sequence>MSRRRRPPPDAFVPRPTIPDGSVRRRRFPRAARSDAGTRFTVTDTWPAAVPVTAREVEVVETYLGALLDEILREAAPDG</sequence>
<dbReference type="AlphaFoldDB" id="A0A175R4F5"/>
<dbReference type="PATRIC" id="fig|401562.3.peg.3419"/>
<protein>
    <submittedName>
        <fullName evidence="2">Uncharacterized protein</fullName>
    </submittedName>
</protein>
<accession>A0A175R4F5</accession>
<evidence type="ECO:0000313" key="3">
    <source>
        <dbReference type="Proteomes" id="UP000078272"/>
    </source>
</evidence>
<evidence type="ECO:0000313" key="2">
    <source>
        <dbReference type="EMBL" id="KTQ88027.1"/>
    </source>
</evidence>
<comment type="caution">
    <text evidence="2">The sequence shown here is derived from an EMBL/GenBank/DDBJ whole genome shotgun (WGS) entry which is preliminary data.</text>
</comment>
<dbReference type="RefSeq" id="WP_058636030.1">
    <property type="nucleotide sequence ID" value="NZ_LDPZ01000043.1"/>
</dbReference>
<name>A0A175R4F5_9HYPH</name>
<organism evidence="2 3">
    <name type="scientific">Aureimonas ureilytica</name>
    <dbReference type="NCBI Taxonomy" id="401562"/>
    <lineage>
        <taxon>Bacteria</taxon>
        <taxon>Pseudomonadati</taxon>
        <taxon>Pseudomonadota</taxon>
        <taxon>Alphaproteobacteria</taxon>
        <taxon>Hyphomicrobiales</taxon>
        <taxon>Aurantimonadaceae</taxon>
        <taxon>Aureimonas</taxon>
    </lineage>
</organism>
<proteinExistence type="predicted"/>
<gene>
    <name evidence="2" type="ORF">NS226_17420</name>
</gene>
<dbReference type="EMBL" id="LDPZ01000043">
    <property type="protein sequence ID" value="KTQ88027.1"/>
    <property type="molecule type" value="Genomic_DNA"/>
</dbReference>
<evidence type="ECO:0000256" key="1">
    <source>
        <dbReference type="SAM" id="MobiDB-lite"/>
    </source>
</evidence>